<feature type="transmembrane region" description="Helical" evidence="6">
    <location>
        <begin position="229"/>
        <end position="258"/>
    </location>
</feature>
<dbReference type="GO" id="GO:0016020">
    <property type="term" value="C:membrane"/>
    <property type="evidence" value="ECO:0007669"/>
    <property type="project" value="UniProtKB-SubCell"/>
</dbReference>
<comment type="subcellular location">
    <subcellularLocation>
        <location evidence="1">Membrane</location>
        <topology evidence="1">Multi-pass membrane protein</topology>
    </subcellularLocation>
</comment>
<dbReference type="InterPro" id="IPR002549">
    <property type="entry name" value="AI-2E-like"/>
</dbReference>
<feature type="transmembrane region" description="Helical" evidence="6">
    <location>
        <begin position="12"/>
        <end position="31"/>
    </location>
</feature>
<proteinExistence type="inferred from homology"/>
<dbReference type="Pfam" id="PF01594">
    <property type="entry name" value="AI-2E_transport"/>
    <property type="match status" value="1"/>
</dbReference>
<evidence type="ECO:0000256" key="1">
    <source>
        <dbReference type="ARBA" id="ARBA00004141"/>
    </source>
</evidence>
<evidence type="ECO:0000313" key="7">
    <source>
        <dbReference type="EMBL" id="ABZ73340.1"/>
    </source>
</evidence>
<organism evidence="7">
    <name type="scientific">Caulobacter sp. (strain K31)</name>
    <dbReference type="NCBI Taxonomy" id="366602"/>
    <lineage>
        <taxon>Bacteria</taxon>
        <taxon>Pseudomonadati</taxon>
        <taxon>Pseudomonadota</taxon>
        <taxon>Alphaproteobacteria</taxon>
        <taxon>Caulobacterales</taxon>
        <taxon>Caulobacteraceae</taxon>
        <taxon>Caulobacter</taxon>
    </lineage>
</organism>
<dbReference type="PANTHER" id="PTHR21716:SF62">
    <property type="entry name" value="TRANSPORT PROTEIN YDBI-RELATED"/>
    <property type="match status" value="1"/>
</dbReference>
<dbReference type="HOGENOM" id="CLU_031275_1_0_5"/>
<feature type="transmembrane region" description="Helical" evidence="6">
    <location>
        <begin position="265"/>
        <end position="288"/>
    </location>
</feature>
<dbReference type="PANTHER" id="PTHR21716">
    <property type="entry name" value="TRANSMEMBRANE PROTEIN"/>
    <property type="match status" value="1"/>
</dbReference>
<keyword evidence="4 6" id="KW-1133">Transmembrane helix</keyword>
<reference evidence="7" key="1">
    <citation type="submission" date="2008-01" db="EMBL/GenBank/DDBJ databases">
        <title>Complete sequence of chromosome of Caulobacter sp. K31.</title>
        <authorList>
            <consortium name="US DOE Joint Genome Institute"/>
            <person name="Copeland A."/>
            <person name="Lucas S."/>
            <person name="Lapidus A."/>
            <person name="Barry K."/>
            <person name="Glavina del Rio T."/>
            <person name="Dalin E."/>
            <person name="Tice H."/>
            <person name="Pitluck S."/>
            <person name="Bruce D."/>
            <person name="Goodwin L."/>
            <person name="Thompson L.S."/>
            <person name="Brettin T."/>
            <person name="Detter J.C."/>
            <person name="Han C."/>
            <person name="Schmutz J."/>
            <person name="Larimer F."/>
            <person name="Land M."/>
            <person name="Hauser L."/>
            <person name="Kyrpides N."/>
            <person name="Kim E."/>
            <person name="Stephens C."/>
            <person name="Richardson P."/>
        </authorList>
    </citation>
    <scope>NUCLEOTIDE SEQUENCE [LARGE SCALE GENOMIC DNA]</scope>
    <source>
        <strain evidence="7">K31</strain>
    </source>
</reference>
<evidence type="ECO:0000256" key="6">
    <source>
        <dbReference type="SAM" id="Phobius"/>
    </source>
</evidence>
<feature type="transmembrane region" description="Helical" evidence="6">
    <location>
        <begin position="147"/>
        <end position="180"/>
    </location>
</feature>
<comment type="similarity">
    <text evidence="2">Belongs to the autoinducer-2 exporter (AI-2E) (TC 2.A.86) family.</text>
</comment>
<gene>
    <name evidence="7" type="ordered locus">Caul_4216</name>
</gene>
<sequence length="346" mass="36052">METTSPKPPPGGAIQQTVVLVAAIVALALLAVRLADVILMAFGAVLVAVLLNALAEPLHVRLRLRRPLALTLAVAVTIACVVSAIWTFGRQAEAQFVALNAVLPRAWGELQSHLSTAPFGGAALAKLEDWRGFGWLVSLGPKLAADAAGGLVGTIIVLFAGLYLAYHPGSYVGGALMLFPRPRRERARQVLDQIHRALRQWLMGQLCSMALVGVTTGVGLAIVGVPSAAALGLIAGIGQFVPVIGPMVAPLPGLLVALEAGPQTLLWVGLVYLVSAQLEANLITPLVLRQLAQLPMAVTLFAVLAMGVLLGPLGVLFATPLAVVVYVFVRMVYVEGVLGEDLGPPA</sequence>
<evidence type="ECO:0000256" key="2">
    <source>
        <dbReference type="ARBA" id="ARBA00009773"/>
    </source>
</evidence>
<name>B0SYH3_CAUSK</name>
<feature type="transmembrane region" description="Helical" evidence="6">
    <location>
        <begin position="67"/>
        <end position="89"/>
    </location>
</feature>
<dbReference type="STRING" id="366602.Caul_4216"/>
<dbReference type="eggNOG" id="COG0628">
    <property type="taxonomic scope" value="Bacteria"/>
</dbReference>
<dbReference type="KEGG" id="cak:Caul_4216"/>
<evidence type="ECO:0000256" key="5">
    <source>
        <dbReference type="ARBA" id="ARBA00023136"/>
    </source>
</evidence>
<evidence type="ECO:0008006" key="8">
    <source>
        <dbReference type="Google" id="ProtNLM"/>
    </source>
</evidence>
<evidence type="ECO:0000256" key="3">
    <source>
        <dbReference type="ARBA" id="ARBA00022692"/>
    </source>
</evidence>
<keyword evidence="3 6" id="KW-0812">Transmembrane</keyword>
<protein>
    <recommendedName>
        <fullName evidence="8">Permease</fullName>
    </recommendedName>
</protein>
<dbReference type="EMBL" id="CP000927">
    <property type="protein sequence ID" value="ABZ73340.1"/>
    <property type="molecule type" value="Genomic_DNA"/>
</dbReference>
<dbReference type="OrthoDB" id="5761230at2"/>
<dbReference type="AlphaFoldDB" id="B0SYH3"/>
<feature type="transmembrane region" description="Helical" evidence="6">
    <location>
        <begin position="37"/>
        <end position="55"/>
    </location>
</feature>
<accession>B0SYH3</accession>
<feature type="transmembrane region" description="Helical" evidence="6">
    <location>
        <begin position="201"/>
        <end position="223"/>
    </location>
</feature>
<dbReference type="GO" id="GO:0055085">
    <property type="term" value="P:transmembrane transport"/>
    <property type="evidence" value="ECO:0007669"/>
    <property type="project" value="TreeGrafter"/>
</dbReference>
<keyword evidence="5 6" id="KW-0472">Membrane</keyword>
<feature type="transmembrane region" description="Helical" evidence="6">
    <location>
        <begin position="300"/>
        <end position="329"/>
    </location>
</feature>
<evidence type="ECO:0000256" key="4">
    <source>
        <dbReference type="ARBA" id="ARBA00022989"/>
    </source>
</evidence>